<dbReference type="InterPro" id="IPR056861">
    <property type="entry name" value="HMCN1-like_VWA"/>
</dbReference>
<dbReference type="PANTHER" id="PTHR47763:SF4">
    <property type="entry name" value="ALPHA-PROTEIN KINASE VWKA"/>
    <property type="match status" value="1"/>
</dbReference>
<dbReference type="InterPro" id="IPR011009">
    <property type="entry name" value="Kinase-like_dom_sf"/>
</dbReference>
<evidence type="ECO:0000256" key="3">
    <source>
        <dbReference type="ARBA" id="ARBA00022527"/>
    </source>
</evidence>
<comment type="subcellular location">
    <subcellularLocation>
        <location evidence="1">Secreted</location>
    </subcellularLocation>
</comment>
<evidence type="ECO:0000256" key="5">
    <source>
        <dbReference type="ARBA" id="ARBA00022729"/>
    </source>
</evidence>
<evidence type="ECO:0000313" key="9">
    <source>
        <dbReference type="EMBL" id="CAE7224830.1"/>
    </source>
</evidence>
<dbReference type="Proteomes" id="UP000649617">
    <property type="component" value="Unassembled WGS sequence"/>
</dbReference>
<dbReference type="InterPro" id="IPR036465">
    <property type="entry name" value="vWFA_dom_sf"/>
</dbReference>
<keyword evidence="2" id="KW-0964">Secreted</keyword>
<feature type="region of interest" description="Disordered" evidence="7">
    <location>
        <begin position="566"/>
        <end position="586"/>
    </location>
</feature>
<evidence type="ECO:0000256" key="1">
    <source>
        <dbReference type="ARBA" id="ARBA00004613"/>
    </source>
</evidence>
<dbReference type="SMART" id="SM00811">
    <property type="entry name" value="Alpha_kinase"/>
    <property type="match status" value="1"/>
</dbReference>
<proteinExistence type="predicted"/>
<evidence type="ECO:0000256" key="7">
    <source>
        <dbReference type="SAM" id="MobiDB-lite"/>
    </source>
</evidence>
<comment type="caution">
    <text evidence="9">The sequence shown here is derived from an EMBL/GenBank/DDBJ whole genome shotgun (WGS) entry which is preliminary data.</text>
</comment>
<dbReference type="GO" id="GO:0004674">
    <property type="term" value="F:protein serine/threonine kinase activity"/>
    <property type="evidence" value="ECO:0007669"/>
    <property type="project" value="UniProtKB-KW"/>
</dbReference>
<feature type="compositionally biased region" description="Low complexity" evidence="7">
    <location>
        <begin position="566"/>
        <end position="582"/>
    </location>
</feature>
<dbReference type="SUPFAM" id="SSF53300">
    <property type="entry name" value="vWA-like"/>
    <property type="match status" value="1"/>
</dbReference>
<evidence type="ECO:0000256" key="6">
    <source>
        <dbReference type="ARBA" id="ARBA00022777"/>
    </source>
</evidence>
<dbReference type="SUPFAM" id="SSF56112">
    <property type="entry name" value="Protein kinase-like (PK-like)"/>
    <property type="match status" value="1"/>
</dbReference>
<accession>A0A812KJ28</accession>
<keyword evidence="3" id="KW-0723">Serine/threonine-protein kinase</keyword>
<dbReference type="PROSITE" id="PS51158">
    <property type="entry name" value="ALPHA_KINASE"/>
    <property type="match status" value="1"/>
</dbReference>
<feature type="non-terminal residue" evidence="9">
    <location>
        <position position="726"/>
    </location>
</feature>
<dbReference type="EMBL" id="CAJNIZ010003681">
    <property type="protein sequence ID" value="CAE7224830.1"/>
    <property type="molecule type" value="Genomic_DNA"/>
</dbReference>
<dbReference type="GO" id="GO:0005524">
    <property type="term" value="F:ATP binding"/>
    <property type="evidence" value="ECO:0007669"/>
    <property type="project" value="InterPro"/>
</dbReference>
<dbReference type="Gene3D" id="3.20.200.10">
    <property type="entry name" value="MHCK/EF2 kinase"/>
    <property type="match status" value="1"/>
</dbReference>
<evidence type="ECO:0000256" key="2">
    <source>
        <dbReference type="ARBA" id="ARBA00022525"/>
    </source>
</evidence>
<dbReference type="OrthoDB" id="299639at2759"/>
<dbReference type="Pfam" id="PF25106">
    <property type="entry name" value="VWA_4"/>
    <property type="match status" value="1"/>
</dbReference>
<keyword evidence="6" id="KW-0418">Kinase</keyword>
<sequence>TIEQQQAKFKKAKEERGWLMQRGSGRVKLESSLGLAAKRAKKQKTVDVCFVFDTTASMQWWLKTAAEKMEEIVMDTIKRLGQGAHVRVAFVGYKDYGEEGHPVVHPFTSEVGKVKAFLRTLKAEGGGDQCEDVLTGLEAALNLTWSSTSKVLYLLSQTPNHGWRFHSTFEVSTDARAIDEAIAACKDIPEAKRDELAKEMATKSYDLYGDDPRQWGPMDAILAEFQKQGIQLIFLKVGSSDTLDKMAHVFRQEYQRCADDPWLMKVFALDRDVKLFRNVVSSTSSASFSASLSRLSRSGVRPAKMLPLEICETPPDWSRCDQWISVEACLTSYEMDDLDEPAHKTSRDCRVAICPAPFGKGAMRFAFYVVDQDHPETKQVGKVYQFDDEAYQCKATYEGDMNSQAVAQFLAKEFSIEYPETPIEFVQAQLLVLQSRASGLPFKYMALEPWIPGKYAKYTSNAGHIAADSDVAQAFSHYTFQKSGGDVLVSDIQGVQTTLTDPQIHSEDVNRFGRGNLRTKGMDMFFASHVCSDICHTLGLEAHPFQPGQSSAADMMEAKLATVAEDAGPPEAEADASAEAGSMPAQSMPLEGSCLRGFLDAVRHDAQNVLENGSISVTGTACDDLGGAVIEWSPVPKISRVVKGSPAALAGCEEEACLTMVGGTCVQELGRADVLKLLAADNNMIFSTWSQSHLRKMAQGLSAGKEFNLEKALEDLAKLMDDVAPK</sequence>
<dbReference type="InterPro" id="IPR036034">
    <property type="entry name" value="PDZ_sf"/>
</dbReference>
<dbReference type="InterPro" id="IPR052969">
    <property type="entry name" value="Thr-specific_kinase-like"/>
</dbReference>
<feature type="domain" description="Alpha-type protein kinase" evidence="8">
    <location>
        <begin position="334"/>
        <end position="543"/>
    </location>
</feature>
<dbReference type="SUPFAM" id="SSF50156">
    <property type="entry name" value="PDZ domain-like"/>
    <property type="match status" value="1"/>
</dbReference>
<feature type="non-terminal residue" evidence="9">
    <location>
        <position position="1"/>
    </location>
</feature>
<dbReference type="CDD" id="cd04515">
    <property type="entry name" value="Alpha_kinase"/>
    <property type="match status" value="1"/>
</dbReference>
<evidence type="ECO:0000259" key="8">
    <source>
        <dbReference type="PROSITE" id="PS51158"/>
    </source>
</evidence>
<protein>
    <submittedName>
        <fullName evidence="9">Ak1 protein</fullName>
    </submittedName>
</protein>
<dbReference type="AlphaFoldDB" id="A0A812KJ28"/>
<evidence type="ECO:0000256" key="4">
    <source>
        <dbReference type="ARBA" id="ARBA00022679"/>
    </source>
</evidence>
<evidence type="ECO:0000313" key="10">
    <source>
        <dbReference type="Proteomes" id="UP000649617"/>
    </source>
</evidence>
<dbReference type="InterPro" id="IPR004166">
    <property type="entry name" value="a-kinase_dom"/>
</dbReference>
<organism evidence="9 10">
    <name type="scientific">Symbiodinium pilosum</name>
    <name type="common">Dinoflagellate</name>
    <dbReference type="NCBI Taxonomy" id="2952"/>
    <lineage>
        <taxon>Eukaryota</taxon>
        <taxon>Sar</taxon>
        <taxon>Alveolata</taxon>
        <taxon>Dinophyceae</taxon>
        <taxon>Suessiales</taxon>
        <taxon>Symbiodiniaceae</taxon>
        <taxon>Symbiodinium</taxon>
    </lineage>
</organism>
<keyword evidence="5" id="KW-0732">Signal</keyword>
<dbReference type="Gene3D" id="3.30.200.20">
    <property type="entry name" value="Phosphorylase Kinase, domain 1"/>
    <property type="match status" value="1"/>
</dbReference>
<name>A0A812KJ28_SYMPI</name>
<keyword evidence="4" id="KW-0808">Transferase</keyword>
<dbReference type="CDD" id="cd00198">
    <property type="entry name" value="vWFA"/>
    <property type="match status" value="1"/>
</dbReference>
<gene>
    <name evidence="9" type="primary">ak1</name>
    <name evidence="9" type="ORF">SPIL2461_LOCUS3122</name>
</gene>
<dbReference type="PANTHER" id="PTHR47763">
    <property type="entry name" value="ALPHA-PROTEIN KINASE VWKA"/>
    <property type="match status" value="1"/>
</dbReference>
<dbReference type="Pfam" id="PF02816">
    <property type="entry name" value="Alpha_kinase"/>
    <property type="match status" value="1"/>
</dbReference>
<keyword evidence="10" id="KW-1185">Reference proteome</keyword>
<reference evidence="9" key="1">
    <citation type="submission" date="2021-02" db="EMBL/GenBank/DDBJ databases">
        <authorList>
            <person name="Dougan E. K."/>
            <person name="Rhodes N."/>
            <person name="Thang M."/>
            <person name="Chan C."/>
        </authorList>
    </citation>
    <scope>NUCLEOTIDE SEQUENCE</scope>
</reference>
<dbReference type="Gene3D" id="3.40.50.410">
    <property type="entry name" value="von Willebrand factor, type A domain"/>
    <property type="match status" value="1"/>
</dbReference>